<dbReference type="EMBL" id="LUCM01005993">
    <property type="protein sequence ID" value="KAA0191958.1"/>
    <property type="molecule type" value="Genomic_DNA"/>
</dbReference>
<dbReference type="InterPro" id="IPR011989">
    <property type="entry name" value="ARM-like"/>
</dbReference>
<sequence>MVATDTDYRFMAINDLINELQSDSLRLDPTSEKKVTLNFLLYVQVVGLVLRLLRDPSVEVQSLAVKALGPLTTKVKEQQVTAVVRDLVTTMDKCSDEQLSGICSIGKNTKRQLIIWLTNTDALCFFRFGSQLANFHMDLLDCMLIGLSCPQNTLRKRATQALGCLAWSVSQKNLASLMTYLMIRLRNVKLGTGPGPETDEQLAQLVADHPLLQRPHVIAQLKQPASPDLYKTLLQCLNVVARQMLRTPQYLRPILQLLASILRHSTPGDSQMDDIHELVIQTLETLVRHCPRTILPTLPEVLFLLFVRFILL</sequence>
<dbReference type="InterPro" id="IPR021133">
    <property type="entry name" value="HEAT_type_2"/>
</dbReference>
<dbReference type="Gene3D" id="1.25.10.10">
    <property type="entry name" value="Leucine-rich Repeat Variant"/>
    <property type="match status" value="1"/>
</dbReference>
<protein>
    <submittedName>
        <fullName evidence="4">Uncharacterized protein</fullName>
    </submittedName>
</protein>
<dbReference type="InterPro" id="IPR016024">
    <property type="entry name" value="ARM-type_fold"/>
</dbReference>
<dbReference type="Proteomes" id="UP000728185">
    <property type="component" value="Unassembled WGS sequence"/>
</dbReference>
<evidence type="ECO:0000313" key="4">
    <source>
        <dbReference type="EMBL" id="KAA0191958.1"/>
    </source>
</evidence>
<dbReference type="PANTHER" id="PTHR12696">
    <property type="entry name" value="TIP120"/>
    <property type="match status" value="1"/>
</dbReference>
<evidence type="ECO:0000313" key="5">
    <source>
        <dbReference type="Proteomes" id="UP000728185"/>
    </source>
</evidence>
<keyword evidence="1" id="KW-0677">Repeat</keyword>
<dbReference type="InterPro" id="IPR039852">
    <property type="entry name" value="CAND1/CAND2"/>
</dbReference>
<evidence type="ECO:0000256" key="1">
    <source>
        <dbReference type="ARBA" id="ARBA00022737"/>
    </source>
</evidence>
<dbReference type="PROSITE" id="PS50077">
    <property type="entry name" value="HEAT_REPEAT"/>
    <property type="match status" value="1"/>
</dbReference>
<feature type="repeat" description="HEAT" evidence="3">
    <location>
        <begin position="45"/>
        <end position="82"/>
    </location>
</feature>
<comment type="caution">
    <text evidence="4">The sequence shown here is derived from an EMBL/GenBank/DDBJ whole genome shotgun (WGS) entry which is preliminary data.</text>
</comment>
<keyword evidence="5" id="KW-1185">Reference proteome</keyword>
<evidence type="ECO:0000256" key="3">
    <source>
        <dbReference type="PROSITE-ProRule" id="PRU00103"/>
    </source>
</evidence>
<dbReference type="AlphaFoldDB" id="A0A8E0RZ62"/>
<proteinExistence type="predicted"/>
<accession>A0A8E0RZ62</accession>
<organism evidence="4 5">
    <name type="scientific">Fasciolopsis buskii</name>
    <dbReference type="NCBI Taxonomy" id="27845"/>
    <lineage>
        <taxon>Eukaryota</taxon>
        <taxon>Metazoa</taxon>
        <taxon>Spiralia</taxon>
        <taxon>Lophotrochozoa</taxon>
        <taxon>Platyhelminthes</taxon>
        <taxon>Trematoda</taxon>
        <taxon>Digenea</taxon>
        <taxon>Plagiorchiida</taxon>
        <taxon>Echinostomata</taxon>
        <taxon>Echinostomatoidea</taxon>
        <taxon>Fasciolidae</taxon>
        <taxon>Fasciolopsis</taxon>
    </lineage>
</organism>
<evidence type="ECO:0000256" key="2">
    <source>
        <dbReference type="ARBA" id="ARBA00022786"/>
    </source>
</evidence>
<gene>
    <name evidence="4" type="ORF">FBUS_09939</name>
</gene>
<keyword evidence="2" id="KW-0833">Ubl conjugation pathway</keyword>
<dbReference type="GO" id="GO:0010265">
    <property type="term" value="P:SCF complex assembly"/>
    <property type="evidence" value="ECO:0007669"/>
    <property type="project" value="InterPro"/>
</dbReference>
<dbReference type="OrthoDB" id="6270416at2759"/>
<reference evidence="4" key="1">
    <citation type="submission" date="2019-05" db="EMBL/GenBank/DDBJ databases">
        <title>Annotation for the trematode Fasciolopsis buski.</title>
        <authorList>
            <person name="Choi Y.-J."/>
        </authorList>
    </citation>
    <scope>NUCLEOTIDE SEQUENCE</scope>
    <source>
        <strain evidence="4">HT</strain>
        <tissue evidence="4">Whole worm</tissue>
    </source>
</reference>
<name>A0A8E0RZ62_9TREM</name>
<dbReference type="SUPFAM" id="SSF48371">
    <property type="entry name" value="ARM repeat"/>
    <property type="match status" value="1"/>
</dbReference>